<dbReference type="PANTHER" id="PTHR43084">
    <property type="entry name" value="PERSULFIDE DIOXYGENASE ETHE1"/>
    <property type="match status" value="1"/>
</dbReference>
<keyword evidence="3" id="KW-0479">Metal-binding</keyword>
<dbReference type="SMART" id="SM00849">
    <property type="entry name" value="Lactamase_B"/>
    <property type="match status" value="1"/>
</dbReference>
<keyword evidence="4" id="KW-0809">Transit peptide</keyword>
<proteinExistence type="inferred from homology"/>
<evidence type="ECO:0000256" key="3">
    <source>
        <dbReference type="ARBA" id="ARBA00022723"/>
    </source>
</evidence>
<dbReference type="EMBL" id="WTYG01000001">
    <property type="protein sequence ID" value="MXP34329.1"/>
    <property type="molecule type" value="Genomic_DNA"/>
</dbReference>
<gene>
    <name evidence="11" type="ORF">GRI55_00930</name>
    <name evidence="10" type="ORF">QOZ97_001496</name>
</gene>
<comment type="similarity">
    <text evidence="2">Belongs to the metallo-beta-lactamase superfamily. Glyoxalase II family.</text>
</comment>
<evidence type="ECO:0000313" key="11">
    <source>
        <dbReference type="EMBL" id="MXP34329.1"/>
    </source>
</evidence>
<dbReference type="GO" id="GO:0016787">
    <property type="term" value="F:hydrolase activity"/>
    <property type="evidence" value="ECO:0007669"/>
    <property type="project" value="UniProtKB-KW"/>
</dbReference>
<dbReference type="GO" id="GO:0070813">
    <property type="term" value="P:hydrogen sulfide metabolic process"/>
    <property type="evidence" value="ECO:0007669"/>
    <property type="project" value="TreeGrafter"/>
</dbReference>
<keyword evidence="13" id="KW-1185">Reference proteome</keyword>
<evidence type="ECO:0000256" key="8">
    <source>
        <dbReference type="ARBA" id="ARBA00023004"/>
    </source>
</evidence>
<evidence type="ECO:0000313" key="10">
    <source>
        <dbReference type="EMBL" id="MDQ0565963.1"/>
    </source>
</evidence>
<dbReference type="RefSeq" id="WP_160765899.1">
    <property type="nucleotide sequence ID" value="NZ_JAUSWK010000002.1"/>
</dbReference>
<evidence type="ECO:0000256" key="4">
    <source>
        <dbReference type="ARBA" id="ARBA00022946"/>
    </source>
</evidence>
<dbReference type="InterPro" id="IPR001279">
    <property type="entry name" value="Metallo-B-lactamas"/>
</dbReference>
<dbReference type="InterPro" id="IPR036866">
    <property type="entry name" value="RibonucZ/Hydroxyglut_hydro"/>
</dbReference>
<dbReference type="Proteomes" id="UP001238601">
    <property type="component" value="Unassembled WGS sequence"/>
</dbReference>
<dbReference type="EMBL" id="JAUSWK010000002">
    <property type="protein sequence ID" value="MDQ0565963.1"/>
    <property type="molecule type" value="Genomic_DNA"/>
</dbReference>
<evidence type="ECO:0000256" key="7">
    <source>
        <dbReference type="ARBA" id="ARBA00023002"/>
    </source>
</evidence>
<keyword evidence="6" id="KW-0007">Acetylation</keyword>
<keyword evidence="7" id="KW-0560">Oxidoreductase</keyword>
<dbReference type="PANTHER" id="PTHR43084:SF1">
    <property type="entry name" value="PERSULFIDE DIOXYGENASE ETHE1, MITOCHONDRIAL"/>
    <property type="match status" value="1"/>
</dbReference>
<keyword evidence="8" id="KW-0408">Iron</keyword>
<evidence type="ECO:0000256" key="5">
    <source>
        <dbReference type="ARBA" id="ARBA00022964"/>
    </source>
</evidence>
<feature type="domain" description="Metallo-beta-lactamase" evidence="9">
    <location>
        <begin position="12"/>
        <end position="175"/>
    </location>
</feature>
<evidence type="ECO:0000256" key="2">
    <source>
        <dbReference type="ARBA" id="ARBA00006759"/>
    </source>
</evidence>
<keyword evidence="11" id="KW-0378">Hydrolase</keyword>
<dbReference type="FunFam" id="3.60.15.10:FF:000013">
    <property type="entry name" value="Persulfide dioxygenase ETHE1, mitochondrial"/>
    <property type="match status" value="1"/>
</dbReference>
<evidence type="ECO:0000256" key="6">
    <source>
        <dbReference type="ARBA" id="ARBA00022990"/>
    </source>
</evidence>
<dbReference type="AlphaFoldDB" id="A0A6I4UAV8"/>
<evidence type="ECO:0000259" key="9">
    <source>
        <dbReference type="SMART" id="SM00849"/>
    </source>
</evidence>
<dbReference type="CDD" id="cd07724">
    <property type="entry name" value="POD-like_MBL-fold"/>
    <property type="match status" value="1"/>
</dbReference>
<comment type="caution">
    <text evidence="11">The sequence shown here is derived from an EMBL/GenBank/DDBJ whole genome shotgun (WGS) entry which is preliminary data.</text>
</comment>
<dbReference type="Pfam" id="PF00753">
    <property type="entry name" value="Lactamase_B"/>
    <property type="match status" value="1"/>
</dbReference>
<protein>
    <submittedName>
        <fullName evidence="10">Glyoxylase-like metal-dependent hydrolase (Beta-lactamase superfamily II)</fullName>
    </submittedName>
    <submittedName>
        <fullName evidence="11">MBL fold metallo-hydrolase</fullName>
    </submittedName>
</protein>
<dbReference type="GO" id="GO:0006749">
    <property type="term" value="P:glutathione metabolic process"/>
    <property type="evidence" value="ECO:0007669"/>
    <property type="project" value="InterPro"/>
</dbReference>
<sequence length="250" mass="27481">MIFRQLVEPESSTYTYLIGCENTGKAVLLDPVIETCDRDMEAVTALGLTLSFTLDTHIHADHITGACRLRSLTGCKVAYPADDNLSCADVEVSEEAPLSVGELTIRALFTPGHTDKHHSYVIEQGGHTQVFTGDALLIDGCGRTDFQNGDSATLYKSVREKLFALPEDTLVYPAHDYSGRRVSTIMQERTRNPRLNDEISLSEFQRIMAELDLPYPKKIDVAVPANSKCGDCVEEAVEHLHKIGGKSPQG</sequence>
<comment type="cofactor">
    <cofactor evidence="1">
        <name>Fe(2+)</name>
        <dbReference type="ChEBI" id="CHEBI:29033"/>
    </cofactor>
</comment>
<evidence type="ECO:0000256" key="1">
    <source>
        <dbReference type="ARBA" id="ARBA00001954"/>
    </source>
</evidence>
<reference evidence="10 13" key="2">
    <citation type="submission" date="2023-07" db="EMBL/GenBank/DDBJ databases">
        <title>Genomic Encyclopedia of Type Strains, Phase IV (KMG-IV): sequencing the most valuable type-strain genomes for metagenomic binning, comparative biology and taxonomic classification.</title>
        <authorList>
            <person name="Goeker M."/>
        </authorList>
    </citation>
    <scope>NUCLEOTIDE SEQUENCE [LARGE SCALE GENOMIC DNA]</scope>
    <source>
        <strain evidence="10 13">DSM 14432</strain>
    </source>
</reference>
<dbReference type="InterPro" id="IPR044528">
    <property type="entry name" value="POD-like_MBL-fold"/>
</dbReference>
<organism evidence="11 12">
    <name type="scientific">Qipengyuania citrea</name>
    <dbReference type="NCBI Taxonomy" id="225971"/>
    <lineage>
        <taxon>Bacteria</taxon>
        <taxon>Pseudomonadati</taxon>
        <taxon>Pseudomonadota</taxon>
        <taxon>Alphaproteobacteria</taxon>
        <taxon>Sphingomonadales</taxon>
        <taxon>Erythrobacteraceae</taxon>
        <taxon>Qipengyuania</taxon>
    </lineage>
</organism>
<dbReference type="GO" id="GO:0050313">
    <property type="term" value="F:sulfur dioxygenase activity"/>
    <property type="evidence" value="ECO:0007669"/>
    <property type="project" value="InterPro"/>
</dbReference>
<dbReference type="Gene3D" id="3.60.15.10">
    <property type="entry name" value="Ribonuclease Z/Hydroxyacylglutathione hydrolase-like"/>
    <property type="match status" value="1"/>
</dbReference>
<accession>A0A6I4UAV8</accession>
<dbReference type="GO" id="GO:0046872">
    <property type="term" value="F:metal ion binding"/>
    <property type="evidence" value="ECO:0007669"/>
    <property type="project" value="UniProtKB-KW"/>
</dbReference>
<name>A0A6I4UAV8_9SPHN</name>
<reference evidence="11 12" key="1">
    <citation type="submission" date="2019-12" db="EMBL/GenBank/DDBJ databases">
        <title>Genomic-based taxomic classification of the family Erythrobacteraceae.</title>
        <authorList>
            <person name="Xu L."/>
        </authorList>
    </citation>
    <scope>NUCLEOTIDE SEQUENCE [LARGE SCALE GENOMIC DNA]</scope>
    <source>
        <strain evidence="11 12">CGMCC 1.8703</strain>
    </source>
</reference>
<keyword evidence="5" id="KW-0223">Dioxygenase</keyword>
<dbReference type="SUPFAM" id="SSF56281">
    <property type="entry name" value="Metallo-hydrolase/oxidoreductase"/>
    <property type="match status" value="1"/>
</dbReference>
<dbReference type="Proteomes" id="UP000439914">
    <property type="component" value="Unassembled WGS sequence"/>
</dbReference>
<evidence type="ECO:0000313" key="13">
    <source>
        <dbReference type="Proteomes" id="UP001238601"/>
    </source>
</evidence>
<dbReference type="InterPro" id="IPR051682">
    <property type="entry name" value="Mito_Persulfide_Diox"/>
</dbReference>
<dbReference type="GeneID" id="93686325"/>
<evidence type="ECO:0000313" key="12">
    <source>
        <dbReference type="Proteomes" id="UP000439914"/>
    </source>
</evidence>